<dbReference type="AlphaFoldDB" id="F5XM30"/>
<dbReference type="GO" id="GO:0070402">
    <property type="term" value="F:NADPH binding"/>
    <property type="evidence" value="ECO:0007669"/>
    <property type="project" value="TreeGrafter"/>
</dbReference>
<dbReference type="Gene3D" id="3.90.180.10">
    <property type="entry name" value="Medium-chain alcohol dehydrogenases, catalytic domain"/>
    <property type="match status" value="1"/>
</dbReference>
<protein>
    <recommendedName>
        <fullName evidence="3">Alcohol dehydrogenase-like C-terminal domain-containing protein</fullName>
    </recommendedName>
</protein>
<keyword evidence="5" id="KW-1185">Reference proteome</keyword>
<dbReference type="InterPro" id="IPR036291">
    <property type="entry name" value="NAD(P)-bd_dom_sf"/>
</dbReference>
<proteinExistence type="predicted"/>
<organism evidence="4 5">
    <name type="scientific">Microlunatus phosphovorus (strain ATCC 700054 / DSM 10555 / JCM 9379 / NBRC 101784 / NCIMB 13414 / VKM Ac-1990 / NM-1)</name>
    <dbReference type="NCBI Taxonomy" id="1032480"/>
    <lineage>
        <taxon>Bacteria</taxon>
        <taxon>Bacillati</taxon>
        <taxon>Actinomycetota</taxon>
        <taxon>Actinomycetes</taxon>
        <taxon>Propionibacteriales</taxon>
        <taxon>Propionibacteriaceae</taxon>
        <taxon>Microlunatus</taxon>
    </lineage>
</organism>
<evidence type="ECO:0000313" key="4">
    <source>
        <dbReference type="EMBL" id="BAK33909.1"/>
    </source>
</evidence>
<dbReference type="PANTHER" id="PTHR48106:SF5">
    <property type="entry name" value="ZINC-CONTAINING ALCOHOL DEHYDROGENASE"/>
    <property type="match status" value="1"/>
</dbReference>
<reference evidence="4 5" key="1">
    <citation type="submission" date="2011-05" db="EMBL/GenBank/DDBJ databases">
        <title>Whole genome sequence of Microlunatus phosphovorus NM-1.</title>
        <authorList>
            <person name="Hosoyama A."/>
            <person name="Sasaki K."/>
            <person name="Harada T."/>
            <person name="Igarashi R."/>
            <person name="Kawakoshi A."/>
            <person name="Sasagawa M."/>
            <person name="Fukada J."/>
            <person name="Nakamura S."/>
            <person name="Katano Y."/>
            <person name="Hanada S."/>
            <person name="Kamagata Y."/>
            <person name="Nakamura N."/>
            <person name="Yamazaki S."/>
            <person name="Fujita N."/>
        </authorList>
    </citation>
    <scope>NUCLEOTIDE SEQUENCE [LARGE SCALE GENOMIC DNA]</scope>
    <source>
        <strain evidence="5">ATCC 700054 / DSM 10555 / JCM 9379 / NBRC 101784 / NCIMB 13414 / VKM Ac-1990 / NM-1</strain>
    </source>
</reference>
<gene>
    <name evidence="4" type="ordered locus">MLP_08950</name>
</gene>
<dbReference type="RefSeq" id="WP_013861794.1">
    <property type="nucleotide sequence ID" value="NC_015635.1"/>
</dbReference>
<dbReference type="Gene3D" id="3.40.50.720">
    <property type="entry name" value="NAD(P)-binding Rossmann-like Domain"/>
    <property type="match status" value="1"/>
</dbReference>
<dbReference type="HOGENOM" id="CLU_026673_19_0_11"/>
<dbReference type="EMBL" id="AP012204">
    <property type="protein sequence ID" value="BAK33909.1"/>
    <property type="molecule type" value="Genomic_DNA"/>
</dbReference>
<dbReference type="SUPFAM" id="SSF51735">
    <property type="entry name" value="NAD(P)-binding Rossmann-fold domains"/>
    <property type="match status" value="1"/>
</dbReference>
<dbReference type="KEGG" id="mph:MLP_08950"/>
<dbReference type="eggNOG" id="COG0604">
    <property type="taxonomic scope" value="Bacteria"/>
</dbReference>
<keyword evidence="1" id="KW-0521">NADP</keyword>
<sequence length="217" mass="22298">MLARHPASLTPAQAAAFWVPYGTAYGLVGAVQEGDVVALPAASSAVGAAALQIVRDAGAVSIATTRSVSKADELRAKGADHVIVTDSEEYVARVREITDGRGADVTFDPIGGDFLTQAAAASASGGTIIAYGILAGEAGRFPQELVIGRALTVRGYTVGQVVADSVKRSEAIAYFEPRLTDGRFVPSVAATFGLTDFVAGYAEVEANPTMGRVVVQP</sequence>
<feature type="domain" description="Alcohol dehydrogenase-like C-terminal" evidence="3">
    <location>
        <begin position="45"/>
        <end position="160"/>
    </location>
</feature>
<dbReference type="Proteomes" id="UP000007947">
    <property type="component" value="Chromosome"/>
</dbReference>
<dbReference type="STRING" id="1032480.MLP_08950"/>
<dbReference type="GO" id="GO:0016651">
    <property type="term" value="F:oxidoreductase activity, acting on NAD(P)H"/>
    <property type="evidence" value="ECO:0007669"/>
    <property type="project" value="TreeGrafter"/>
</dbReference>
<dbReference type="InterPro" id="IPR013149">
    <property type="entry name" value="ADH-like_C"/>
</dbReference>
<evidence type="ECO:0000313" key="5">
    <source>
        <dbReference type="Proteomes" id="UP000007947"/>
    </source>
</evidence>
<evidence type="ECO:0000256" key="2">
    <source>
        <dbReference type="ARBA" id="ARBA00023002"/>
    </source>
</evidence>
<evidence type="ECO:0000256" key="1">
    <source>
        <dbReference type="ARBA" id="ARBA00022857"/>
    </source>
</evidence>
<accession>F5XM30</accession>
<evidence type="ECO:0000259" key="3">
    <source>
        <dbReference type="Pfam" id="PF00107"/>
    </source>
</evidence>
<dbReference type="Pfam" id="PF00107">
    <property type="entry name" value="ADH_zinc_N"/>
    <property type="match status" value="1"/>
</dbReference>
<name>F5XM30_MICPN</name>
<keyword evidence="2" id="KW-0560">Oxidoreductase</keyword>
<dbReference type="PANTHER" id="PTHR48106">
    <property type="entry name" value="QUINONE OXIDOREDUCTASE PIG3-RELATED"/>
    <property type="match status" value="1"/>
</dbReference>